<evidence type="ECO:0000313" key="5">
    <source>
        <dbReference type="EMBL" id="KAK7866331.1"/>
    </source>
</evidence>
<dbReference type="AlphaFoldDB" id="A0AAN9VN29"/>
<dbReference type="PANTHER" id="PTHR11008">
    <property type="entry name" value="PROTEIN TAKEOUT-LIKE PROTEIN"/>
    <property type="match status" value="1"/>
</dbReference>
<dbReference type="PANTHER" id="PTHR11008:SF32">
    <property type="entry name" value="CIRCADIAN CLOCK-CONTROLLED PROTEIN DAYWAKE-RELATED"/>
    <property type="match status" value="1"/>
</dbReference>
<dbReference type="Proteomes" id="UP001378592">
    <property type="component" value="Unassembled WGS sequence"/>
</dbReference>
<proteinExistence type="inferred from homology"/>
<dbReference type="Pfam" id="PF06585">
    <property type="entry name" value="JHBP"/>
    <property type="match status" value="1"/>
</dbReference>
<keyword evidence="6" id="KW-1185">Reference proteome</keyword>
<dbReference type="Gene3D" id="3.15.10.30">
    <property type="entry name" value="Haemolymph juvenile hormone binding protein"/>
    <property type="match status" value="1"/>
</dbReference>
<keyword evidence="1 4" id="KW-0732">Signal</keyword>
<organism evidence="5 6">
    <name type="scientific">Gryllus longicercus</name>
    <dbReference type="NCBI Taxonomy" id="2509291"/>
    <lineage>
        <taxon>Eukaryota</taxon>
        <taxon>Metazoa</taxon>
        <taxon>Ecdysozoa</taxon>
        <taxon>Arthropoda</taxon>
        <taxon>Hexapoda</taxon>
        <taxon>Insecta</taxon>
        <taxon>Pterygota</taxon>
        <taxon>Neoptera</taxon>
        <taxon>Polyneoptera</taxon>
        <taxon>Orthoptera</taxon>
        <taxon>Ensifera</taxon>
        <taxon>Gryllidea</taxon>
        <taxon>Grylloidea</taxon>
        <taxon>Gryllidae</taxon>
        <taxon>Gryllinae</taxon>
        <taxon>Gryllus</taxon>
    </lineage>
</organism>
<accession>A0AAN9VN29</accession>
<evidence type="ECO:0000256" key="1">
    <source>
        <dbReference type="ARBA" id="ARBA00022729"/>
    </source>
</evidence>
<feature type="chain" id="PRO_5042923191" evidence="4">
    <location>
        <begin position="26"/>
        <end position="260"/>
    </location>
</feature>
<evidence type="ECO:0000256" key="2">
    <source>
        <dbReference type="ARBA" id="ARBA00023108"/>
    </source>
</evidence>
<reference evidence="5 6" key="1">
    <citation type="submission" date="2024-03" db="EMBL/GenBank/DDBJ databases">
        <title>The genome assembly and annotation of the cricket Gryllus longicercus Weissman &amp; Gray.</title>
        <authorList>
            <person name="Szrajer S."/>
            <person name="Gray D."/>
            <person name="Ylla G."/>
        </authorList>
    </citation>
    <scope>NUCLEOTIDE SEQUENCE [LARGE SCALE GENOMIC DNA]</scope>
    <source>
        <strain evidence="5">DAG 2021-001</strain>
        <tissue evidence="5">Whole body minus gut</tissue>
    </source>
</reference>
<dbReference type="GO" id="GO:0005615">
    <property type="term" value="C:extracellular space"/>
    <property type="evidence" value="ECO:0007669"/>
    <property type="project" value="TreeGrafter"/>
</dbReference>
<evidence type="ECO:0000256" key="4">
    <source>
        <dbReference type="SAM" id="SignalP"/>
    </source>
</evidence>
<evidence type="ECO:0000313" key="6">
    <source>
        <dbReference type="Proteomes" id="UP001378592"/>
    </source>
</evidence>
<comment type="caution">
    <text evidence="5">The sequence shown here is derived from an EMBL/GenBank/DDBJ whole genome shotgun (WGS) entry which is preliminary data.</text>
</comment>
<feature type="signal peptide" evidence="4">
    <location>
        <begin position="1"/>
        <end position="25"/>
    </location>
</feature>
<gene>
    <name evidence="5" type="ORF">R5R35_003261</name>
</gene>
<dbReference type="FunFam" id="3.15.10.30:FF:000001">
    <property type="entry name" value="Takeout-like protein 1"/>
    <property type="match status" value="1"/>
</dbReference>
<dbReference type="EMBL" id="JAZDUA010000149">
    <property type="protein sequence ID" value="KAK7866331.1"/>
    <property type="molecule type" value="Genomic_DNA"/>
</dbReference>
<sequence>MAPLPLLSVAVAAAALLLAADLATAAPDKLPPEYKLCKRDDNFISCLEEAFEVAVHQLRGGLPDFGIPSLEPFVIPQLVIGDSNTDAPVNLHINFSDINVYNLPTAKISNIRFDYENLRINAHAQVEKAFCEANYIMDGRILLIPAKGEGKVYLNFTNLAADITINGERHMKKNRDHMKVKEFTFKVTNADKLEMQFDNLFNGDKTLGTSINNLVNENWKEIWSQLVPPLEEIFGYTFKEYSRRIFDKVALDDVFLPPSS</sequence>
<comment type="similarity">
    <text evidence="3">Belongs to the TO family.</text>
</comment>
<dbReference type="InterPro" id="IPR038606">
    <property type="entry name" value="To_sf"/>
</dbReference>
<name>A0AAN9VN29_9ORTH</name>
<evidence type="ECO:0000256" key="3">
    <source>
        <dbReference type="ARBA" id="ARBA00060902"/>
    </source>
</evidence>
<dbReference type="SMART" id="SM00700">
    <property type="entry name" value="JHBP"/>
    <property type="match status" value="1"/>
</dbReference>
<keyword evidence="2" id="KW-0090">Biological rhythms</keyword>
<dbReference type="InterPro" id="IPR010562">
    <property type="entry name" value="Haemolymph_juvenile_hormone-bd"/>
</dbReference>
<protein>
    <submittedName>
        <fullName evidence="5">Uncharacterized protein</fullName>
    </submittedName>
</protein>
<dbReference type="GO" id="GO:0007623">
    <property type="term" value="P:circadian rhythm"/>
    <property type="evidence" value="ECO:0007669"/>
    <property type="project" value="UniProtKB-ARBA"/>
</dbReference>